<gene>
    <name evidence="1" type="ORF">OM33_19985</name>
</gene>
<protein>
    <submittedName>
        <fullName evidence="1">Uncharacterized protein</fullName>
    </submittedName>
</protein>
<proteinExistence type="predicted"/>
<organism evidence="1 2">
    <name type="scientific">Pseudoalteromonas piratica</name>
    <dbReference type="NCBI Taxonomy" id="1348114"/>
    <lineage>
        <taxon>Bacteria</taxon>
        <taxon>Pseudomonadati</taxon>
        <taxon>Pseudomonadota</taxon>
        <taxon>Gammaproteobacteria</taxon>
        <taxon>Alteromonadales</taxon>
        <taxon>Pseudoalteromonadaceae</taxon>
        <taxon>Pseudoalteromonas</taxon>
    </lineage>
</organism>
<dbReference type="OrthoDB" id="6915852at2"/>
<dbReference type="STRING" id="1348114.OM33_19985"/>
<dbReference type="Proteomes" id="UP000030341">
    <property type="component" value="Chromosome 2"/>
</dbReference>
<sequence>MGNNVILSNDYEVTIASDISGGRDGIGVEVYHEGKLLLEIFRDDTKNSCEVTVYEKSVSLEVVEATIELFKKEIPLDFQS</sequence>
<keyword evidence="2" id="KW-1185">Reference proteome</keyword>
<reference evidence="1 2" key="1">
    <citation type="submission" date="2014-11" db="EMBL/GenBank/DDBJ databases">
        <title>Complete Genome Sequence of Pseudoalteromonas sp. Strain OCN003 Isolated from Kaneohe Bay, Oahu, Hawaii.</title>
        <authorList>
            <person name="Beurmann S."/>
            <person name="Videau P."/>
            <person name="Ushijima B."/>
            <person name="Smith A.M."/>
            <person name="Aeby G.S."/>
            <person name="Callahan S.M."/>
            <person name="Belcaid M."/>
        </authorList>
    </citation>
    <scope>NUCLEOTIDE SEQUENCE [LARGE SCALE GENOMIC DNA]</scope>
    <source>
        <strain evidence="1 2">OCN003</strain>
    </source>
</reference>
<accession>A0A0A7ELA6</accession>
<dbReference type="EMBL" id="CP009889">
    <property type="protein sequence ID" value="AIY67323.1"/>
    <property type="molecule type" value="Genomic_DNA"/>
</dbReference>
<dbReference type="KEGG" id="pseo:OM33_19985"/>
<dbReference type="AlphaFoldDB" id="A0A0A7ELA6"/>
<dbReference type="RefSeq" id="WP_040136217.1">
    <property type="nucleotide sequence ID" value="NZ_CP009889.1"/>
</dbReference>
<evidence type="ECO:0000313" key="2">
    <source>
        <dbReference type="Proteomes" id="UP000030341"/>
    </source>
</evidence>
<name>A0A0A7ELA6_9GAMM</name>
<evidence type="ECO:0000313" key="1">
    <source>
        <dbReference type="EMBL" id="AIY67323.1"/>
    </source>
</evidence>
<dbReference type="HOGENOM" id="CLU_199105_0_0_6"/>
<dbReference type="eggNOG" id="ENOG5033DPU">
    <property type="taxonomic scope" value="Bacteria"/>
</dbReference>